<dbReference type="AlphaFoldDB" id="A0A368TXG8"/>
<accession>A0A368TXG8</accession>
<dbReference type="RefSeq" id="WP_114487442.1">
    <property type="nucleotide sequence ID" value="NZ_CBCSHM010000020.1"/>
</dbReference>
<protein>
    <submittedName>
        <fullName evidence="3">Uncharacterized protein</fullName>
    </submittedName>
</protein>
<dbReference type="OrthoDB" id="257356at2"/>
<feature type="signal peptide" evidence="2">
    <location>
        <begin position="1"/>
        <end position="24"/>
    </location>
</feature>
<dbReference type="EMBL" id="QPIJ01000034">
    <property type="protein sequence ID" value="RCV89046.1"/>
    <property type="molecule type" value="Genomic_DNA"/>
</dbReference>
<organism evidence="3 4">
    <name type="scientific">Vreelandella rituensis</name>
    <dbReference type="NCBI Taxonomy" id="2282306"/>
    <lineage>
        <taxon>Bacteria</taxon>
        <taxon>Pseudomonadati</taxon>
        <taxon>Pseudomonadota</taxon>
        <taxon>Gammaproteobacteria</taxon>
        <taxon>Oceanospirillales</taxon>
        <taxon>Halomonadaceae</taxon>
        <taxon>Vreelandella</taxon>
    </lineage>
</organism>
<reference evidence="3 4" key="1">
    <citation type="submission" date="2018-07" db="EMBL/GenBank/DDBJ databases">
        <title>Halomonas rutogse sp. nov., isolated from Lake TangqianCo on Tibetan Plateau.</title>
        <authorList>
            <person name="Lu H."/>
            <person name="Xing P."/>
            <person name="Wu Q."/>
        </authorList>
    </citation>
    <scope>NUCLEOTIDE SEQUENCE [LARGE SCALE GENOMIC DNA]</scope>
    <source>
        <strain evidence="3 4">TQ8S</strain>
    </source>
</reference>
<dbReference type="Proteomes" id="UP000253204">
    <property type="component" value="Unassembled WGS sequence"/>
</dbReference>
<name>A0A368TXG8_9GAMM</name>
<keyword evidence="4" id="KW-1185">Reference proteome</keyword>
<evidence type="ECO:0000256" key="1">
    <source>
        <dbReference type="SAM" id="Coils"/>
    </source>
</evidence>
<sequence>MRIFHGHWRFPLLCTLFLSFQVQAQETAEEVDLGVDQAEAFDLLGEAVEYFDELKTLPESHWLKRDQESAEGDINALIEDAIEVLDVPGLAELRERYRAVEDNIQQEKRAIAELRERRILAPDMEAGVLTQYTPTETLKSFTAETRGDFDLLIEVHEANLAAFQYELEQMRQTMSAALAKLDVDMPPDQLELWLSSAIGEDVVSMGVVFDSIRRLTLRLEALTQESGENLDFAKRYYGMLVILHKLVVHMQEGFITKVNEEVLPKLQGFRDEADALIAESRRLIGEGNNRAALQQNIDANELTKRAIVLYERIVESQRHKVNQALEVSRREEAVAANTYRTVALSASVTTLIRDGINTFETLSNLQVPDAAEFQNAEIREEFRKLTARLEASD</sequence>
<feature type="coiled-coil region" evidence="1">
    <location>
        <begin position="90"/>
        <end position="117"/>
    </location>
</feature>
<keyword evidence="1" id="KW-0175">Coiled coil</keyword>
<evidence type="ECO:0000313" key="4">
    <source>
        <dbReference type="Proteomes" id="UP000253204"/>
    </source>
</evidence>
<evidence type="ECO:0000256" key="2">
    <source>
        <dbReference type="SAM" id="SignalP"/>
    </source>
</evidence>
<keyword evidence="2" id="KW-0732">Signal</keyword>
<gene>
    <name evidence="3" type="ORF">DU506_13540</name>
</gene>
<proteinExistence type="predicted"/>
<comment type="caution">
    <text evidence="3">The sequence shown here is derived from an EMBL/GenBank/DDBJ whole genome shotgun (WGS) entry which is preliminary data.</text>
</comment>
<feature type="chain" id="PRO_5016613763" evidence="2">
    <location>
        <begin position="25"/>
        <end position="393"/>
    </location>
</feature>
<evidence type="ECO:0000313" key="3">
    <source>
        <dbReference type="EMBL" id="RCV89046.1"/>
    </source>
</evidence>